<organism evidence="2 3">
    <name type="scientific">Oryza sativa subsp. japonica</name>
    <name type="common">Rice</name>
    <dbReference type="NCBI Taxonomy" id="39947"/>
    <lineage>
        <taxon>Eukaryota</taxon>
        <taxon>Viridiplantae</taxon>
        <taxon>Streptophyta</taxon>
        <taxon>Embryophyta</taxon>
        <taxon>Tracheophyta</taxon>
        <taxon>Spermatophyta</taxon>
        <taxon>Magnoliopsida</taxon>
        <taxon>Liliopsida</taxon>
        <taxon>Poales</taxon>
        <taxon>Poaceae</taxon>
        <taxon>BOP clade</taxon>
        <taxon>Oryzoideae</taxon>
        <taxon>Oryzeae</taxon>
        <taxon>Oryzinae</taxon>
        <taxon>Oryza</taxon>
        <taxon>Oryza sativa</taxon>
    </lineage>
</organism>
<feature type="region of interest" description="Disordered" evidence="1">
    <location>
        <begin position="43"/>
        <end position="66"/>
    </location>
</feature>
<proteinExistence type="predicted"/>
<dbReference type="EMBL" id="AP005457">
    <property type="protein sequence ID" value="BAD54523.1"/>
    <property type="molecule type" value="Genomic_DNA"/>
</dbReference>
<accession>Q5Z668</accession>
<evidence type="ECO:0000313" key="3">
    <source>
        <dbReference type="Proteomes" id="UP000000763"/>
    </source>
</evidence>
<sequence length="191" mass="19982">MLYSAARAAPAADAGNALPLYDGTGNDGTLAHVCTVCLAGGGSRQAASWPLSGGRGRRGEAGKEEAGLAANDEAAAAATQEQATAPRSEFGTKTCNCWGRPEAFDGEGLGRRPRQWCDVEELRVSSGVGGRRVGSEGGGGWWWGFIGSGRLGQREGRRSLLLVARTVVAWAVVWSREPSSWGLAAMRRGCF</sequence>
<reference evidence="3" key="1">
    <citation type="journal article" date="2005" name="Nature">
        <title>The map-based sequence of the rice genome.</title>
        <authorList>
            <consortium name="International rice genome sequencing project (IRGSP)"/>
            <person name="Matsumoto T."/>
            <person name="Wu J."/>
            <person name="Kanamori H."/>
            <person name="Katayose Y."/>
            <person name="Fujisawa M."/>
            <person name="Namiki N."/>
            <person name="Mizuno H."/>
            <person name="Yamamoto K."/>
            <person name="Antonio B.A."/>
            <person name="Baba T."/>
            <person name="Sakata K."/>
            <person name="Nagamura Y."/>
            <person name="Aoki H."/>
            <person name="Arikawa K."/>
            <person name="Arita K."/>
            <person name="Bito T."/>
            <person name="Chiden Y."/>
            <person name="Fujitsuka N."/>
            <person name="Fukunaka R."/>
            <person name="Hamada M."/>
            <person name="Harada C."/>
            <person name="Hayashi A."/>
            <person name="Hijishita S."/>
            <person name="Honda M."/>
            <person name="Hosokawa S."/>
            <person name="Ichikawa Y."/>
            <person name="Idonuma A."/>
            <person name="Iijima M."/>
            <person name="Ikeda M."/>
            <person name="Ikeno M."/>
            <person name="Ito K."/>
            <person name="Ito S."/>
            <person name="Ito T."/>
            <person name="Ito Y."/>
            <person name="Ito Y."/>
            <person name="Iwabuchi A."/>
            <person name="Kamiya K."/>
            <person name="Karasawa W."/>
            <person name="Kurita K."/>
            <person name="Katagiri S."/>
            <person name="Kikuta A."/>
            <person name="Kobayashi H."/>
            <person name="Kobayashi N."/>
            <person name="Machita K."/>
            <person name="Maehara T."/>
            <person name="Masukawa M."/>
            <person name="Mizubayashi T."/>
            <person name="Mukai Y."/>
            <person name="Nagasaki H."/>
            <person name="Nagata Y."/>
            <person name="Naito S."/>
            <person name="Nakashima M."/>
            <person name="Nakama Y."/>
            <person name="Nakamichi Y."/>
            <person name="Nakamura M."/>
            <person name="Meguro A."/>
            <person name="Negishi M."/>
            <person name="Ohta I."/>
            <person name="Ohta T."/>
            <person name="Okamoto M."/>
            <person name="Ono N."/>
            <person name="Saji S."/>
            <person name="Sakaguchi M."/>
            <person name="Sakai K."/>
            <person name="Shibata M."/>
            <person name="Shimokawa T."/>
            <person name="Song J."/>
            <person name="Takazaki Y."/>
            <person name="Terasawa K."/>
            <person name="Tsugane M."/>
            <person name="Tsuji K."/>
            <person name="Ueda S."/>
            <person name="Waki K."/>
            <person name="Yamagata H."/>
            <person name="Yamamoto M."/>
            <person name="Yamamoto S."/>
            <person name="Yamane H."/>
            <person name="Yoshiki S."/>
            <person name="Yoshihara R."/>
            <person name="Yukawa K."/>
            <person name="Zhong H."/>
            <person name="Yano M."/>
            <person name="Yuan Q."/>
            <person name="Ouyang S."/>
            <person name="Liu J."/>
            <person name="Jones K.M."/>
            <person name="Gansberger K."/>
            <person name="Moffat K."/>
            <person name="Hill J."/>
            <person name="Bera J."/>
            <person name="Fadrosh D."/>
            <person name="Jin S."/>
            <person name="Johri S."/>
            <person name="Kim M."/>
            <person name="Overton L."/>
            <person name="Reardon M."/>
            <person name="Tsitrin T."/>
            <person name="Vuong H."/>
            <person name="Weaver B."/>
            <person name="Ciecko A."/>
            <person name="Tallon L."/>
            <person name="Jackson J."/>
            <person name="Pai G."/>
            <person name="Aken S.V."/>
            <person name="Utterback T."/>
            <person name="Reidmuller S."/>
            <person name="Feldblyum T."/>
            <person name="Hsiao J."/>
            <person name="Zismann V."/>
            <person name="Iobst S."/>
            <person name="de Vazeille A.R."/>
            <person name="Buell C.R."/>
            <person name="Ying K."/>
            <person name="Li Y."/>
            <person name="Lu T."/>
            <person name="Huang Y."/>
            <person name="Zhao Q."/>
            <person name="Feng Q."/>
            <person name="Zhang L."/>
            <person name="Zhu J."/>
            <person name="Weng Q."/>
            <person name="Mu J."/>
            <person name="Lu Y."/>
            <person name="Fan D."/>
            <person name="Liu Y."/>
            <person name="Guan J."/>
            <person name="Zhang Y."/>
            <person name="Yu S."/>
            <person name="Liu X."/>
            <person name="Zhang Y."/>
            <person name="Hong G."/>
            <person name="Han B."/>
            <person name="Choisne N."/>
            <person name="Demange N."/>
            <person name="Orjeda G."/>
            <person name="Samain S."/>
            <person name="Cattolico L."/>
            <person name="Pelletier E."/>
            <person name="Couloux A."/>
            <person name="Segurens B."/>
            <person name="Wincker P."/>
            <person name="D'Hont A."/>
            <person name="Scarpelli C."/>
            <person name="Weissenbach J."/>
            <person name="Salanoubat M."/>
            <person name="Quetier F."/>
            <person name="Yu Y."/>
            <person name="Kim H.R."/>
            <person name="Rambo T."/>
            <person name="Currie J."/>
            <person name="Collura K."/>
            <person name="Luo M."/>
            <person name="Yang T."/>
            <person name="Ammiraju J.S.S."/>
            <person name="Engler F."/>
            <person name="Soderlund C."/>
            <person name="Wing R.A."/>
            <person name="Palmer L.E."/>
            <person name="de la Bastide M."/>
            <person name="Spiegel L."/>
            <person name="Nascimento L."/>
            <person name="Zutavern T."/>
            <person name="O'Shaughnessy A."/>
            <person name="Dike S."/>
            <person name="Dedhia N."/>
            <person name="Preston R."/>
            <person name="Balija V."/>
            <person name="McCombie W.R."/>
            <person name="Chow T."/>
            <person name="Chen H."/>
            <person name="Chung M."/>
            <person name="Chen C."/>
            <person name="Shaw J."/>
            <person name="Wu H."/>
            <person name="Hsiao K."/>
            <person name="Chao Y."/>
            <person name="Chu M."/>
            <person name="Cheng C."/>
            <person name="Hour A."/>
            <person name="Lee P."/>
            <person name="Lin S."/>
            <person name="Lin Y."/>
            <person name="Liou J."/>
            <person name="Liu S."/>
            <person name="Hsing Y."/>
            <person name="Raghuvanshi S."/>
            <person name="Mohanty A."/>
            <person name="Bharti A.K."/>
            <person name="Gaur A."/>
            <person name="Gupta V."/>
            <person name="Kumar D."/>
            <person name="Ravi V."/>
            <person name="Vij S."/>
            <person name="Kapur A."/>
            <person name="Khurana P."/>
            <person name="Khurana P."/>
            <person name="Khurana J.P."/>
            <person name="Tyagi A.K."/>
            <person name="Gaikwad K."/>
            <person name="Singh A."/>
            <person name="Dalal V."/>
            <person name="Srivastava S."/>
            <person name="Dixit A."/>
            <person name="Pal A.K."/>
            <person name="Ghazi I.A."/>
            <person name="Yadav M."/>
            <person name="Pandit A."/>
            <person name="Bhargava A."/>
            <person name="Sureshbabu K."/>
            <person name="Batra K."/>
            <person name="Sharma T.R."/>
            <person name="Mohapatra T."/>
            <person name="Singh N.K."/>
            <person name="Messing J."/>
            <person name="Nelson A.B."/>
            <person name="Fuks G."/>
            <person name="Kavchok S."/>
            <person name="Keizer G."/>
            <person name="Linton E."/>
            <person name="Llaca V."/>
            <person name="Song R."/>
            <person name="Tanyolac B."/>
            <person name="Young S."/>
            <person name="Ho-Il K."/>
            <person name="Hahn J.H."/>
            <person name="Sangsakoo G."/>
            <person name="Vanavichit A."/>
            <person name="de Mattos Luiz.A.T."/>
            <person name="Zimmer P.D."/>
            <person name="Malone G."/>
            <person name="Dellagostin O."/>
            <person name="de Oliveira A.C."/>
            <person name="Bevan M."/>
            <person name="Bancroft I."/>
            <person name="Minx P."/>
            <person name="Cordum H."/>
            <person name="Wilson R."/>
            <person name="Cheng Z."/>
            <person name="Jin W."/>
            <person name="Jiang J."/>
            <person name="Leong S.A."/>
            <person name="Iwama H."/>
            <person name="Gojobori T."/>
            <person name="Itoh T."/>
            <person name="Niimura Y."/>
            <person name="Fujii Y."/>
            <person name="Habara T."/>
            <person name="Sakai H."/>
            <person name="Sato Y."/>
            <person name="Wilson G."/>
            <person name="Kumar K."/>
            <person name="McCouch S."/>
            <person name="Juretic N."/>
            <person name="Hoen D."/>
            <person name="Wright S."/>
            <person name="Bruskiewich R."/>
            <person name="Bureau T."/>
            <person name="Miyao A."/>
            <person name="Hirochika H."/>
            <person name="Nishikawa T."/>
            <person name="Kadowaki K."/>
            <person name="Sugiura M."/>
            <person name="Burr B."/>
            <person name="Sasaki T."/>
        </authorList>
    </citation>
    <scope>NUCLEOTIDE SEQUENCE [LARGE SCALE GENOMIC DNA]</scope>
    <source>
        <strain evidence="3">cv. Nipponbare</strain>
    </source>
</reference>
<dbReference type="AlphaFoldDB" id="Q5Z668"/>
<evidence type="ECO:0000313" key="2">
    <source>
        <dbReference type="EMBL" id="BAD54523.1"/>
    </source>
</evidence>
<evidence type="ECO:0000256" key="1">
    <source>
        <dbReference type="SAM" id="MobiDB-lite"/>
    </source>
</evidence>
<reference evidence="3" key="2">
    <citation type="journal article" date="2008" name="Nucleic Acids Res.">
        <title>The rice annotation project database (RAP-DB): 2008 update.</title>
        <authorList>
            <consortium name="The rice annotation project (RAP)"/>
        </authorList>
    </citation>
    <scope>GENOME REANNOTATION</scope>
    <source>
        <strain evidence="3">cv. Nipponbare</strain>
    </source>
</reference>
<dbReference type="Proteomes" id="UP000000763">
    <property type="component" value="Chromosome 6"/>
</dbReference>
<gene>
    <name evidence="2" type="primary">P0532H03.27</name>
</gene>
<protein>
    <submittedName>
        <fullName evidence="2">Uncharacterized protein</fullName>
    </submittedName>
</protein>
<feature type="compositionally biased region" description="Basic and acidic residues" evidence="1">
    <location>
        <begin position="57"/>
        <end position="66"/>
    </location>
</feature>
<name>Q5Z668_ORYSJ</name>